<dbReference type="EMBL" id="KI392710">
    <property type="protein sequence ID" value="ERN11332.1"/>
    <property type="molecule type" value="Genomic_DNA"/>
</dbReference>
<keyword evidence="2" id="KW-0805">Transcription regulation</keyword>
<name>W1PMU1_AMBTC</name>
<organism evidence="7 8">
    <name type="scientific">Amborella trichopoda</name>
    <dbReference type="NCBI Taxonomy" id="13333"/>
    <lineage>
        <taxon>Eukaryota</taxon>
        <taxon>Viridiplantae</taxon>
        <taxon>Streptophyta</taxon>
        <taxon>Embryophyta</taxon>
        <taxon>Tracheophyta</taxon>
        <taxon>Spermatophyta</taxon>
        <taxon>Magnoliopsida</taxon>
        <taxon>Amborellales</taxon>
        <taxon>Amborellaceae</taxon>
        <taxon>Amborella</taxon>
    </lineage>
</organism>
<dbReference type="PANTHER" id="PTHR45914">
    <property type="entry name" value="TRANSCRIPTION FACTOR HEC3-RELATED"/>
    <property type="match status" value="1"/>
</dbReference>
<keyword evidence="5" id="KW-0539">Nucleus</keyword>
<gene>
    <name evidence="7" type="ORF">AMTR_s00024p00250370</name>
</gene>
<dbReference type="SMART" id="SM00353">
    <property type="entry name" value="HLH"/>
    <property type="match status" value="1"/>
</dbReference>
<dbReference type="HOGENOM" id="CLU_886657_0_0_1"/>
<evidence type="ECO:0000259" key="6">
    <source>
        <dbReference type="PROSITE" id="PS50888"/>
    </source>
</evidence>
<dbReference type="AlphaFoldDB" id="W1PMU1"/>
<dbReference type="Pfam" id="PF00010">
    <property type="entry name" value="HLH"/>
    <property type="match status" value="1"/>
</dbReference>
<dbReference type="GO" id="GO:0046983">
    <property type="term" value="F:protein dimerization activity"/>
    <property type="evidence" value="ECO:0007669"/>
    <property type="project" value="InterPro"/>
</dbReference>
<evidence type="ECO:0000256" key="4">
    <source>
        <dbReference type="ARBA" id="ARBA00023163"/>
    </source>
</evidence>
<evidence type="ECO:0000256" key="2">
    <source>
        <dbReference type="ARBA" id="ARBA00023015"/>
    </source>
</evidence>
<dbReference type="GO" id="GO:0048766">
    <property type="term" value="P:root hair initiation"/>
    <property type="evidence" value="ECO:0007669"/>
    <property type="project" value="UniProtKB-ARBA"/>
</dbReference>
<evidence type="ECO:0000256" key="1">
    <source>
        <dbReference type="ARBA" id="ARBA00004123"/>
    </source>
</evidence>
<keyword evidence="4" id="KW-0804">Transcription</keyword>
<keyword evidence="3" id="KW-0238">DNA-binding</keyword>
<dbReference type="Proteomes" id="UP000017836">
    <property type="component" value="Unassembled WGS sequence"/>
</dbReference>
<dbReference type="InterPro" id="IPR036638">
    <property type="entry name" value="HLH_DNA-bd_sf"/>
</dbReference>
<dbReference type="GO" id="GO:0005634">
    <property type="term" value="C:nucleus"/>
    <property type="evidence" value="ECO:0000318"/>
    <property type="project" value="GO_Central"/>
</dbReference>
<proteinExistence type="predicted"/>
<dbReference type="FunFam" id="4.10.280.10:FF:000046">
    <property type="entry name" value="Transcription factor bHLH83"/>
    <property type="match status" value="1"/>
</dbReference>
<dbReference type="PANTHER" id="PTHR45914:SF59">
    <property type="entry name" value="TRANSCRIPTION FACTOR BHLH83-LIKE"/>
    <property type="match status" value="1"/>
</dbReference>
<evidence type="ECO:0000313" key="8">
    <source>
        <dbReference type="Proteomes" id="UP000017836"/>
    </source>
</evidence>
<protein>
    <recommendedName>
        <fullName evidence="6">BHLH domain-containing protein</fullName>
    </recommendedName>
</protein>
<dbReference type="eggNOG" id="ENOG502QT4N">
    <property type="taxonomic scope" value="Eukaryota"/>
</dbReference>
<dbReference type="OrthoDB" id="687495at2759"/>
<dbReference type="Gene3D" id="4.10.280.10">
    <property type="entry name" value="Helix-loop-helix DNA-binding domain"/>
    <property type="match status" value="1"/>
</dbReference>
<dbReference type="GO" id="GO:0000981">
    <property type="term" value="F:DNA-binding transcription factor activity, RNA polymerase II-specific"/>
    <property type="evidence" value="ECO:0000318"/>
    <property type="project" value="GO_Central"/>
</dbReference>
<reference evidence="8" key="1">
    <citation type="journal article" date="2013" name="Science">
        <title>The Amborella genome and the evolution of flowering plants.</title>
        <authorList>
            <consortium name="Amborella Genome Project"/>
        </authorList>
    </citation>
    <scope>NUCLEOTIDE SEQUENCE [LARGE SCALE GENOMIC DNA]</scope>
</reference>
<dbReference type="CDD" id="cd11454">
    <property type="entry name" value="bHLH_AtIND_like"/>
    <property type="match status" value="1"/>
</dbReference>
<dbReference type="InterPro" id="IPR011598">
    <property type="entry name" value="bHLH_dom"/>
</dbReference>
<dbReference type="GO" id="GO:0006357">
    <property type="term" value="P:regulation of transcription by RNA polymerase II"/>
    <property type="evidence" value="ECO:0000318"/>
    <property type="project" value="GO_Central"/>
</dbReference>
<keyword evidence="8" id="KW-1185">Reference proteome</keyword>
<dbReference type="InterPro" id="IPR045843">
    <property type="entry name" value="IND-like"/>
</dbReference>
<comment type="subcellular location">
    <subcellularLocation>
        <location evidence="1">Nucleus</location>
    </subcellularLocation>
</comment>
<sequence length="314" mass="34469">MTLARESKATQEANNLIMFQAYPFHSSTYVSSAGAPPLHPSSLYLGNTFEAQIPFAVTDPTELSNCTDLVMGGSSSSSSEDLEGLGAMLSFTPGDNHSYNRTPWAYPCNSPLIFEQGGGVGDHFSSSIPVESFRLFSSGDSFFRGEEKERERSLCLQHKRPYPGEEIKVQASKRVCGYSKAMDVDMDMDMDIDMGGDCIPSLLFRKPTKQRHVPSKDPQSIAAKNRRERISERLKILQDLVPNGTKVDLVTMLEKAISYVKFLQLQVKVLATDEFWPAQGGQAPEVGQVKEAIEAILSSHNSKASSSSPSNPTM</sequence>
<evidence type="ECO:0000256" key="3">
    <source>
        <dbReference type="ARBA" id="ARBA00023125"/>
    </source>
</evidence>
<dbReference type="KEGG" id="atr:18439524"/>
<dbReference type="Gramene" id="ERN11332">
    <property type="protein sequence ID" value="ERN11332"/>
    <property type="gene ID" value="AMTR_s00024p00250370"/>
</dbReference>
<accession>W1PMU1</accession>
<evidence type="ECO:0000256" key="5">
    <source>
        <dbReference type="ARBA" id="ARBA00023242"/>
    </source>
</evidence>
<dbReference type="PROSITE" id="PS50888">
    <property type="entry name" value="BHLH"/>
    <property type="match status" value="1"/>
</dbReference>
<evidence type="ECO:0000313" key="7">
    <source>
        <dbReference type="EMBL" id="ERN11332.1"/>
    </source>
</evidence>
<feature type="domain" description="BHLH" evidence="6">
    <location>
        <begin position="214"/>
        <end position="263"/>
    </location>
</feature>
<dbReference type="SUPFAM" id="SSF47459">
    <property type="entry name" value="HLH, helix-loop-helix DNA-binding domain"/>
    <property type="match status" value="1"/>
</dbReference>
<dbReference type="GO" id="GO:0000978">
    <property type="term" value="F:RNA polymerase II cis-regulatory region sequence-specific DNA binding"/>
    <property type="evidence" value="ECO:0000318"/>
    <property type="project" value="GO_Central"/>
</dbReference>